<proteinExistence type="predicted"/>
<dbReference type="AlphaFoldDB" id="A0A3B1ACE4"/>
<reference evidence="1" key="1">
    <citation type="submission" date="2018-06" db="EMBL/GenBank/DDBJ databases">
        <authorList>
            <person name="Zhirakovskaya E."/>
        </authorList>
    </citation>
    <scope>NUCLEOTIDE SEQUENCE</scope>
</reference>
<name>A0A3B1ACE4_9ZZZZ</name>
<dbReference type="Pfam" id="PF07209">
    <property type="entry name" value="DUF1415"/>
    <property type="match status" value="1"/>
</dbReference>
<organism evidence="1">
    <name type="scientific">hydrothermal vent metagenome</name>
    <dbReference type="NCBI Taxonomy" id="652676"/>
    <lineage>
        <taxon>unclassified sequences</taxon>
        <taxon>metagenomes</taxon>
        <taxon>ecological metagenomes</taxon>
    </lineage>
</organism>
<dbReference type="InterPro" id="IPR009858">
    <property type="entry name" value="DUF1415"/>
</dbReference>
<sequence>MMQQTTDHQAITQTQAWIDAVIVALNFCPFARRELDRNSVRFKVIREDSLEQYLLALIDECILLDRDPEIETSLLILPQDFAAFDTFLDLLEMANALLVEQGYRGIYQLASFHPEYRFADAPAGDPANYTNRSPFPLLHLIRESSIERAVASYPQAELIPERNMALAREKGSVEMQALLATCCQDKGK</sequence>
<gene>
    <name evidence="1" type="ORF">MNBD_GAMMA20-2222</name>
</gene>
<accession>A0A3B1ACE4</accession>
<protein>
    <recommendedName>
        <fullName evidence="2">DUF1415 domain-containing protein</fullName>
    </recommendedName>
</protein>
<evidence type="ECO:0000313" key="1">
    <source>
        <dbReference type="EMBL" id="VAW95929.1"/>
    </source>
</evidence>
<evidence type="ECO:0008006" key="2">
    <source>
        <dbReference type="Google" id="ProtNLM"/>
    </source>
</evidence>
<dbReference type="EMBL" id="UOFU01000086">
    <property type="protein sequence ID" value="VAW95929.1"/>
    <property type="molecule type" value="Genomic_DNA"/>
</dbReference>